<dbReference type="Pfam" id="PF13233">
    <property type="entry name" value="Complex1_LYR_2"/>
    <property type="match status" value="1"/>
</dbReference>
<evidence type="ECO:0000256" key="1">
    <source>
        <dbReference type="ARBA" id="ARBA00004305"/>
    </source>
</evidence>
<comment type="function">
    <text evidence="6">Plays an essential role in the assembly of succinate dehydrogenase (SDH), an enzyme complex (also referred to as respiratory complex II) that is a component of both the tricarboxylic acid (TCA) cycle and the mitochondrial electron transport chain, and which couples the oxidation of succinate to fumarate with the reduction of ubiquinone (coenzyme Q) to ubiquinol. Promotes maturation of the iron-sulfur protein subunit of the SDH catalytic dimer, protecting it from the deleterious effects of oxidants. May act together with SDHAF1.</text>
</comment>
<name>A0A8C7FM34_ONCKI</name>
<dbReference type="Proteomes" id="UP000694557">
    <property type="component" value="Unassembled WGS sequence"/>
</dbReference>
<dbReference type="AlphaFoldDB" id="A0A8C7FM34"/>
<evidence type="ECO:0000256" key="7">
    <source>
        <dbReference type="SAM" id="MobiDB-lite"/>
    </source>
</evidence>
<comment type="subcellular location">
    <subcellularLocation>
        <location evidence="1 6">Mitochondrion matrix</location>
    </subcellularLocation>
</comment>
<keyword evidence="4 6" id="KW-0496">Mitochondrion</keyword>
<evidence type="ECO:0000256" key="3">
    <source>
        <dbReference type="ARBA" id="ARBA00022946"/>
    </source>
</evidence>
<dbReference type="PANTHER" id="PTHR13137">
    <property type="entry name" value="DC11 ACN9 HOMOLOG"/>
    <property type="match status" value="1"/>
</dbReference>
<dbReference type="GO" id="GO:0005758">
    <property type="term" value="C:mitochondrial intermembrane space"/>
    <property type="evidence" value="ECO:0007669"/>
    <property type="project" value="TreeGrafter"/>
</dbReference>
<dbReference type="InterPro" id="IPR008381">
    <property type="entry name" value="SDHAF3/Sdh7"/>
</dbReference>
<organism evidence="8 9">
    <name type="scientific">Oncorhynchus kisutch</name>
    <name type="common">Coho salmon</name>
    <name type="synonym">Salmo kisutch</name>
    <dbReference type="NCBI Taxonomy" id="8019"/>
    <lineage>
        <taxon>Eukaryota</taxon>
        <taxon>Metazoa</taxon>
        <taxon>Chordata</taxon>
        <taxon>Craniata</taxon>
        <taxon>Vertebrata</taxon>
        <taxon>Euteleostomi</taxon>
        <taxon>Actinopterygii</taxon>
        <taxon>Neopterygii</taxon>
        <taxon>Teleostei</taxon>
        <taxon>Protacanthopterygii</taxon>
        <taxon>Salmoniformes</taxon>
        <taxon>Salmonidae</taxon>
        <taxon>Salmoninae</taxon>
        <taxon>Oncorhynchus</taxon>
    </lineage>
</organism>
<dbReference type="CDD" id="cd20270">
    <property type="entry name" value="Complex1_LYR_SDHAF3_LYRM10"/>
    <property type="match status" value="1"/>
</dbReference>
<reference evidence="8" key="2">
    <citation type="submission" date="2025-09" db="UniProtKB">
        <authorList>
            <consortium name="Ensembl"/>
        </authorList>
    </citation>
    <scope>IDENTIFICATION</scope>
</reference>
<reference evidence="8" key="1">
    <citation type="submission" date="2025-08" db="UniProtKB">
        <authorList>
            <consortium name="Ensembl"/>
        </authorList>
    </citation>
    <scope>IDENTIFICATION</scope>
</reference>
<evidence type="ECO:0000313" key="8">
    <source>
        <dbReference type="Ensembl" id="ENSOKIP00005030306.1"/>
    </source>
</evidence>
<dbReference type="GeneTree" id="ENSGT00940000175476"/>
<keyword evidence="9" id="KW-1185">Reference proteome</keyword>
<sequence>MANPSHVSTVFSLYKRILLLHRFLPIDLRVLGDQYVKDEFRRNKTAAPEEVTVFMREWGVLWASQVHQVSQDPKGEPGFQEPMGPRGPPGDGFPGEKGDWWRLWVERRQGRIWRARVCRTHGMIVFWSHHGYKITYFMVHLYVDC</sequence>
<comment type="subunit">
    <text evidence="6">Interacts with the iron-sulfur protein subunit within the SDH catalytic dimer.</text>
</comment>
<evidence type="ECO:0000256" key="6">
    <source>
        <dbReference type="RuleBase" id="RU368039"/>
    </source>
</evidence>
<protein>
    <recommendedName>
        <fullName evidence="6">Succinate dehydrogenase assembly factor 3</fullName>
        <shortName evidence="6">SDH assembly factor 3</shortName>
        <shortName evidence="6">SDHAF3</shortName>
    </recommendedName>
</protein>
<dbReference type="GO" id="GO:0006105">
    <property type="term" value="P:succinate metabolic process"/>
    <property type="evidence" value="ECO:0007669"/>
    <property type="project" value="TreeGrafter"/>
</dbReference>
<dbReference type="Ensembl" id="ENSOKIT00005032038.1">
    <property type="protein sequence ID" value="ENSOKIP00005030306.1"/>
    <property type="gene ID" value="ENSOKIG00005013055.1"/>
</dbReference>
<proteinExistence type="inferred from homology"/>
<evidence type="ECO:0000256" key="5">
    <source>
        <dbReference type="ARBA" id="ARBA00023186"/>
    </source>
</evidence>
<gene>
    <name evidence="8" type="primary">LOC116353476</name>
</gene>
<dbReference type="PANTHER" id="PTHR13137:SF6">
    <property type="entry name" value="SUCCINATE DEHYDROGENASE ASSEMBLY FACTOR 3, MITOCHONDRIAL"/>
    <property type="match status" value="1"/>
</dbReference>
<evidence type="ECO:0000256" key="4">
    <source>
        <dbReference type="ARBA" id="ARBA00023128"/>
    </source>
</evidence>
<comment type="similarity">
    <text evidence="2 6">Belongs to the complex I LYR family. SDHAF3 subfamily.</text>
</comment>
<feature type="region of interest" description="Disordered" evidence="7">
    <location>
        <begin position="71"/>
        <end position="95"/>
    </location>
</feature>
<keyword evidence="3" id="KW-0809">Transit peptide</keyword>
<dbReference type="GO" id="GO:0005759">
    <property type="term" value="C:mitochondrial matrix"/>
    <property type="evidence" value="ECO:0007669"/>
    <property type="project" value="UniProtKB-SubCell"/>
</dbReference>
<accession>A0A8C7FM34</accession>
<evidence type="ECO:0000313" key="9">
    <source>
        <dbReference type="Proteomes" id="UP000694557"/>
    </source>
</evidence>
<evidence type="ECO:0000256" key="2">
    <source>
        <dbReference type="ARBA" id="ARBA00006020"/>
    </source>
</evidence>
<dbReference type="GO" id="GO:0034553">
    <property type="term" value="P:mitochondrial respiratory chain complex II assembly"/>
    <property type="evidence" value="ECO:0007669"/>
    <property type="project" value="UniProtKB-UniRule"/>
</dbReference>
<keyword evidence="5 6" id="KW-0143">Chaperone</keyword>